<name>A0ACA9KWH6_9GLOM</name>
<protein>
    <submittedName>
        <fullName evidence="1">1493_t:CDS:1</fullName>
    </submittedName>
</protein>
<evidence type="ECO:0000313" key="2">
    <source>
        <dbReference type="Proteomes" id="UP000789920"/>
    </source>
</evidence>
<reference evidence="1" key="1">
    <citation type="submission" date="2021-06" db="EMBL/GenBank/DDBJ databases">
        <authorList>
            <person name="Kallberg Y."/>
            <person name="Tangrot J."/>
            <person name="Rosling A."/>
        </authorList>
    </citation>
    <scope>NUCLEOTIDE SEQUENCE</scope>
    <source>
        <strain evidence="1">MA461A</strain>
    </source>
</reference>
<keyword evidence="2" id="KW-1185">Reference proteome</keyword>
<proteinExistence type="predicted"/>
<accession>A0ACA9KWH6</accession>
<organism evidence="1 2">
    <name type="scientific">Racocetra persica</name>
    <dbReference type="NCBI Taxonomy" id="160502"/>
    <lineage>
        <taxon>Eukaryota</taxon>
        <taxon>Fungi</taxon>
        <taxon>Fungi incertae sedis</taxon>
        <taxon>Mucoromycota</taxon>
        <taxon>Glomeromycotina</taxon>
        <taxon>Glomeromycetes</taxon>
        <taxon>Diversisporales</taxon>
        <taxon>Gigasporaceae</taxon>
        <taxon>Racocetra</taxon>
    </lineage>
</organism>
<evidence type="ECO:0000313" key="1">
    <source>
        <dbReference type="EMBL" id="CAG8493202.1"/>
    </source>
</evidence>
<gene>
    <name evidence="1" type="ORF">RPERSI_LOCUS1485</name>
</gene>
<sequence>MLLTQKKPGPDSSEINEAIRLFSGLANLDFEPGYNNHVYFQYLSNSKDDIALLDAHYSEEIFDKYIIWDNNIISYKIDESPAVITFIEVEYQKRLSARYFIVKFCSLIASTTLVIKETDFDAVATSQNLNPEEAENLKFDQERSIPDTIALKCFYM</sequence>
<dbReference type="Proteomes" id="UP000789920">
    <property type="component" value="Unassembled WGS sequence"/>
</dbReference>
<dbReference type="EMBL" id="CAJVQC010001375">
    <property type="protein sequence ID" value="CAG8493202.1"/>
    <property type="molecule type" value="Genomic_DNA"/>
</dbReference>
<comment type="caution">
    <text evidence="1">The sequence shown here is derived from an EMBL/GenBank/DDBJ whole genome shotgun (WGS) entry which is preliminary data.</text>
</comment>